<dbReference type="GO" id="GO:0051015">
    <property type="term" value="F:actin filament binding"/>
    <property type="evidence" value="ECO:0007669"/>
    <property type="project" value="InterPro"/>
</dbReference>
<dbReference type="InterPro" id="IPR042201">
    <property type="entry name" value="FH2_Formin_sf"/>
</dbReference>
<evidence type="ECO:0000256" key="2">
    <source>
        <dbReference type="ARBA" id="ARBA00022692"/>
    </source>
</evidence>
<accession>J3MMI8</accession>
<name>J3MMI8_ORYBR</name>
<dbReference type="GO" id="GO:0045010">
    <property type="term" value="P:actin nucleation"/>
    <property type="evidence" value="ECO:0007669"/>
    <property type="project" value="InterPro"/>
</dbReference>
<feature type="domain" description="FH2" evidence="9">
    <location>
        <begin position="1"/>
        <end position="381"/>
    </location>
</feature>
<evidence type="ECO:0000256" key="5">
    <source>
        <dbReference type="ARBA" id="ARBA00023136"/>
    </source>
</evidence>
<comment type="similarity">
    <text evidence="6">Belongs to the formin-like family. Class-I subfamily.</text>
</comment>
<proteinExistence type="inferred from homology"/>
<keyword evidence="4" id="KW-1133">Transmembrane helix</keyword>
<dbReference type="Pfam" id="PF02181">
    <property type="entry name" value="FH2"/>
    <property type="match status" value="1"/>
</dbReference>
<dbReference type="InterPro" id="IPR027643">
    <property type="entry name" value="Formin-like_plant"/>
</dbReference>
<keyword evidence="2" id="KW-0812">Transmembrane</keyword>
<dbReference type="Gramene" id="OB07G26200.1">
    <property type="protein sequence ID" value="OB07G26200.1"/>
    <property type="gene ID" value="OB07G26200"/>
</dbReference>
<feature type="region of interest" description="Disordered" evidence="8">
    <location>
        <begin position="436"/>
        <end position="503"/>
    </location>
</feature>
<dbReference type="Pfam" id="PF21647">
    <property type="entry name" value="DUF6857"/>
    <property type="match status" value="1"/>
</dbReference>
<dbReference type="Proteomes" id="UP000006038">
    <property type="component" value="Chromosome 7"/>
</dbReference>
<comment type="subcellular location">
    <subcellularLocation>
        <location evidence="1">Membrane</location>
        <topology evidence="1">Single-pass membrane protein</topology>
    </subcellularLocation>
</comment>
<dbReference type="OMA" id="ESSCMAA"/>
<dbReference type="AlphaFoldDB" id="J3MMI8"/>
<evidence type="ECO:0000256" key="3">
    <source>
        <dbReference type="ARBA" id="ARBA00022729"/>
    </source>
</evidence>
<evidence type="ECO:0000259" key="9">
    <source>
        <dbReference type="PROSITE" id="PS51444"/>
    </source>
</evidence>
<dbReference type="Gene3D" id="1.20.58.2220">
    <property type="entry name" value="Formin, FH2 domain"/>
    <property type="match status" value="1"/>
</dbReference>
<reference evidence="10" key="1">
    <citation type="journal article" date="2013" name="Nat. Commun.">
        <title>Whole-genome sequencing of Oryza brachyantha reveals mechanisms underlying Oryza genome evolution.</title>
        <authorList>
            <person name="Chen J."/>
            <person name="Huang Q."/>
            <person name="Gao D."/>
            <person name="Wang J."/>
            <person name="Lang Y."/>
            <person name="Liu T."/>
            <person name="Li B."/>
            <person name="Bai Z."/>
            <person name="Luis Goicoechea J."/>
            <person name="Liang C."/>
            <person name="Chen C."/>
            <person name="Zhang W."/>
            <person name="Sun S."/>
            <person name="Liao Y."/>
            <person name="Zhang X."/>
            <person name="Yang L."/>
            <person name="Song C."/>
            <person name="Wang M."/>
            <person name="Shi J."/>
            <person name="Liu G."/>
            <person name="Liu J."/>
            <person name="Zhou H."/>
            <person name="Zhou W."/>
            <person name="Yu Q."/>
            <person name="An N."/>
            <person name="Chen Y."/>
            <person name="Cai Q."/>
            <person name="Wang B."/>
            <person name="Liu B."/>
            <person name="Min J."/>
            <person name="Huang Y."/>
            <person name="Wu H."/>
            <person name="Li Z."/>
            <person name="Zhang Y."/>
            <person name="Yin Y."/>
            <person name="Song W."/>
            <person name="Jiang J."/>
            <person name="Jackson S.A."/>
            <person name="Wing R.A."/>
            <person name="Wang J."/>
            <person name="Chen M."/>
        </authorList>
    </citation>
    <scope>NUCLEOTIDE SEQUENCE [LARGE SCALE GENOMIC DNA]</scope>
    <source>
        <strain evidence="10">cv. IRGC 101232</strain>
    </source>
</reference>
<feature type="compositionally biased region" description="Low complexity" evidence="8">
    <location>
        <begin position="478"/>
        <end position="491"/>
    </location>
</feature>
<evidence type="ECO:0000256" key="7">
    <source>
        <dbReference type="RuleBase" id="RU361260"/>
    </source>
</evidence>
<dbReference type="eggNOG" id="KOG1922">
    <property type="taxonomic scope" value="Eukaryota"/>
</dbReference>
<evidence type="ECO:0000313" key="11">
    <source>
        <dbReference type="Proteomes" id="UP000006038"/>
    </source>
</evidence>
<keyword evidence="11" id="KW-1185">Reference proteome</keyword>
<dbReference type="HOGENOM" id="CLU_334448_0_0_1"/>
<dbReference type="InterPro" id="IPR049172">
    <property type="entry name" value="DUF6857_pln"/>
</dbReference>
<dbReference type="EnsemblPlants" id="OB07G26200.1">
    <property type="protein sequence ID" value="OB07G26200.1"/>
    <property type="gene ID" value="OB07G26200"/>
</dbReference>
<dbReference type="PANTHER" id="PTHR23213">
    <property type="entry name" value="FORMIN-RELATED"/>
    <property type="match status" value="1"/>
</dbReference>
<reference evidence="10" key="2">
    <citation type="submission" date="2013-04" db="UniProtKB">
        <authorList>
            <consortium name="EnsemblPlants"/>
        </authorList>
    </citation>
    <scope>IDENTIFICATION</scope>
</reference>
<keyword evidence="3" id="KW-0732">Signal</keyword>
<keyword evidence="5" id="KW-0472">Membrane</keyword>
<evidence type="ECO:0000313" key="10">
    <source>
        <dbReference type="EnsemblPlants" id="OB07G26200.1"/>
    </source>
</evidence>
<dbReference type="SMART" id="SM00498">
    <property type="entry name" value="FH2"/>
    <property type="match status" value="1"/>
</dbReference>
<evidence type="ECO:0000256" key="4">
    <source>
        <dbReference type="ARBA" id="ARBA00022989"/>
    </source>
</evidence>
<dbReference type="InterPro" id="IPR015425">
    <property type="entry name" value="FH2_Formin"/>
</dbReference>
<organism evidence="10">
    <name type="scientific">Oryza brachyantha</name>
    <name type="common">malo sina</name>
    <dbReference type="NCBI Taxonomy" id="4533"/>
    <lineage>
        <taxon>Eukaryota</taxon>
        <taxon>Viridiplantae</taxon>
        <taxon>Streptophyta</taxon>
        <taxon>Embryophyta</taxon>
        <taxon>Tracheophyta</taxon>
        <taxon>Spermatophyta</taxon>
        <taxon>Magnoliopsida</taxon>
        <taxon>Liliopsida</taxon>
        <taxon>Poales</taxon>
        <taxon>Poaceae</taxon>
        <taxon>BOP clade</taxon>
        <taxon>Oryzoideae</taxon>
        <taxon>Oryzeae</taxon>
        <taxon>Oryzinae</taxon>
        <taxon>Oryza</taxon>
    </lineage>
</organism>
<evidence type="ECO:0000256" key="8">
    <source>
        <dbReference type="SAM" id="MobiDB-lite"/>
    </source>
</evidence>
<sequence>MESLFLNSSGRGGGGSSDTAARRVGSGRQESRLLDPKRLQNVAIMLKSLNVTADEVIGALVRGTPEDLRSEFYETLAKMAPTKEEELRLKGYSGDQSKIDPAERFLKDVLVVPFAFERVDAMLYRVNFDNEVSYLRKSFGTLEAACEELRSSKLFLKLLDAVLKTGNRMNDGTNRGEARAFKLDTLLKLADIKSTDGRTTLLHFVVKEIIRSEGFDSDQGAVNPGSGSKEQFKKDGLKLLAGLSSELSNVKRAATLEMDTLSGNILRLEADLEKVKLVVQLKETCSDEGSSENFFQSIDVFLRRAGAEIETMKTAEKNALRLVRETTEYFHGDTTKEEPHPLRIFMVVDEFLVILDRVCRDVGRTPERVMMGSGKAFRVTAENSVLDLNSWALDILFQIRQQMSRSISNLSETGAAARSSSAAVLGKLRKISVTSIDGTSTDDDDESDVSSLSSARRNWDVTGSIKDRRPVAPRRRGNSVSPSKSGPNSSVTQNDAGNDPMESVRRKAEKAFKVLSKRASAKMSRESSCMAATPQSASASSGIKWCENNVMWSSLSSSLMKYGKEAVKQRDMALQAVLDGLLEASTTEKLIKCLSTYSELQSDKEDDPKELIDRFLKFSQELDHAIFIAQSQTKIRQVKACGSNPTSSTSTKAALKAALDRKQSAILWIRAAIEADLSPFSSYTRPTEPPKLLLSESKPVTPLFCCSKPKCNCNKRTSRKTSDGSSEGSNMNAAMDLAIALRSECNCWFLKYIDKFLDDIESETVYAPCDSQVAGLLQQLKRVDDWLNRVVRHDRMLSIDRSNKDSMFSEEEENDACERVRRKIYGALLRHVQYAAMALEGLNGVTDEEKEERK</sequence>
<dbReference type="GO" id="GO:0016020">
    <property type="term" value="C:membrane"/>
    <property type="evidence" value="ECO:0007669"/>
    <property type="project" value="UniProtKB-SubCell"/>
</dbReference>
<dbReference type="STRING" id="4533.J3MMI8"/>
<evidence type="ECO:0000256" key="6">
    <source>
        <dbReference type="ARBA" id="ARBA00025793"/>
    </source>
</evidence>
<evidence type="ECO:0000256" key="1">
    <source>
        <dbReference type="ARBA" id="ARBA00004167"/>
    </source>
</evidence>
<feature type="region of interest" description="Disordered" evidence="8">
    <location>
        <begin position="1"/>
        <end position="31"/>
    </location>
</feature>
<dbReference type="PANTHER" id="PTHR23213:SF257">
    <property type="entry name" value="FORMIN-LIKE PROTEIN 13"/>
    <property type="match status" value="1"/>
</dbReference>
<dbReference type="SUPFAM" id="SSF101447">
    <property type="entry name" value="Formin homology 2 domain (FH2 domain)"/>
    <property type="match status" value="1"/>
</dbReference>
<protein>
    <recommendedName>
        <fullName evidence="7">Formin-like protein</fullName>
    </recommendedName>
</protein>
<dbReference type="PROSITE" id="PS51444">
    <property type="entry name" value="FH2"/>
    <property type="match status" value="1"/>
</dbReference>